<dbReference type="PANTHER" id="PTHR34236:SF1">
    <property type="entry name" value="DIMETHYL SULFOXIDE REDUCTASE TRANSCRIPTIONAL ACTIVATOR"/>
    <property type="match status" value="1"/>
</dbReference>
<dbReference type="EMBL" id="CP019893">
    <property type="protein sequence ID" value="ARS91206.1"/>
    <property type="molecule type" value="Genomic_DNA"/>
</dbReference>
<organism evidence="5 6">
    <name type="scientific">Natrarchaeobaculum aegyptiacum</name>
    <dbReference type="NCBI Taxonomy" id="745377"/>
    <lineage>
        <taxon>Archaea</taxon>
        <taxon>Methanobacteriati</taxon>
        <taxon>Methanobacteriota</taxon>
        <taxon>Stenosarchaea group</taxon>
        <taxon>Halobacteria</taxon>
        <taxon>Halobacteriales</taxon>
        <taxon>Natrialbaceae</taxon>
        <taxon>Natrarchaeobaculum</taxon>
    </lineage>
</organism>
<reference evidence="6" key="1">
    <citation type="submission" date="2017-02" db="EMBL/GenBank/DDBJ databases">
        <title>Natronthermophilus aegyptiacus gen. nov.,sp. nov., an aerobic, extremely halophilic alkalithermophilic archaeon isolated from the athalassohaline Wadi An Natrun, Egypt.</title>
        <authorList>
            <person name="Zhao B."/>
        </authorList>
    </citation>
    <scope>NUCLEOTIDE SEQUENCE [LARGE SCALE GENOMIC DNA]</scope>
    <source>
        <strain evidence="6">JW/NM-HA 15</strain>
    </source>
</reference>
<keyword evidence="6" id="KW-1185">Reference proteome</keyword>
<keyword evidence="1" id="KW-0805">Transcription regulation</keyword>
<evidence type="ECO:0000259" key="3">
    <source>
        <dbReference type="Pfam" id="PF04967"/>
    </source>
</evidence>
<dbReference type="PANTHER" id="PTHR34236">
    <property type="entry name" value="DIMETHYL SULFOXIDE REDUCTASE TRANSCRIPTIONAL ACTIVATOR"/>
    <property type="match status" value="1"/>
</dbReference>
<evidence type="ECO:0000259" key="4">
    <source>
        <dbReference type="Pfam" id="PF15915"/>
    </source>
</evidence>
<dbReference type="KEGG" id="naj:B1756_16715"/>
<gene>
    <name evidence="5" type="ORF">B1756_16715</name>
</gene>
<dbReference type="InterPro" id="IPR031803">
    <property type="entry name" value="BAT_GAF/HTH-assoc"/>
</dbReference>
<feature type="domain" description="Bacterioopsin transcriptional activator GAF and HTH associated" evidence="4">
    <location>
        <begin position="22"/>
        <end position="136"/>
    </location>
</feature>
<evidence type="ECO:0000313" key="6">
    <source>
        <dbReference type="Proteomes" id="UP000250088"/>
    </source>
</evidence>
<dbReference type="InterPro" id="IPR007050">
    <property type="entry name" value="HTH_bacterioopsin"/>
</dbReference>
<evidence type="ECO:0000256" key="2">
    <source>
        <dbReference type="ARBA" id="ARBA00023163"/>
    </source>
</evidence>
<dbReference type="Pfam" id="PF15915">
    <property type="entry name" value="BAT"/>
    <property type="match status" value="1"/>
</dbReference>
<protein>
    <submittedName>
        <fullName evidence="5">Bacterio-opsin activator</fullName>
    </submittedName>
</protein>
<name>A0A2Z2HV78_9EURY</name>
<dbReference type="GeneID" id="32895750"/>
<dbReference type="RefSeq" id="WP_086889574.1">
    <property type="nucleotide sequence ID" value="NZ_CP019893.1"/>
</dbReference>
<keyword evidence="2" id="KW-0804">Transcription</keyword>
<sequence length="220" mass="24676">MISTRIYVEHPDLALTETIRSLSDAEISVVSEVGTDPNRSVYFFRIEAPEFDTVDAALEADHTVADFSVVLEMASQRTYRIEYSEDAKLITPTITDRGGLTLETTSYLNGWMLQLQLEGHEDLYELDERAREDGVHLEVLELTQNGTLDDQLDFGLTPSQTETLTAAYRHGYFDEPRESSVEELAELFDLSTTAVSGRLRRGSANLIEEFLLDDDNVDGG</sequence>
<dbReference type="OrthoDB" id="202021at2157"/>
<evidence type="ECO:0000313" key="5">
    <source>
        <dbReference type="EMBL" id="ARS91206.1"/>
    </source>
</evidence>
<feature type="domain" description="HTH bat-type" evidence="3">
    <location>
        <begin position="156"/>
        <end position="207"/>
    </location>
</feature>
<proteinExistence type="predicted"/>
<evidence type="ECO:0000256" key="1">
    <source>
        <dbReference type="ARBA" id="ARBA00023015"/>
    </source>
</evidence>
<dbReference type="Pfam" id="PF04967">
    <property type="entry name" value="HTH_10"/>
    <property type="match status" value="1"/>
</dbReference>
<dbReference type="AlphaFoldDB" id="A0A2Z2HV78"/>
<accession>A0A2Z2HV78</accession>
<dbReference type="Proteomes" id="UP000250088">
    <property type="component" value="Chromosome"/>
</dbReference>